<evidence type="ECO:0000256" key="1">
    <source>
        <dbReference type="ARBA" id="ARBA00022801"/>
    </source>
</evidence>
<comment type="caution">
    <text evidence="3">The sequence shown here is derived from an EMBL/GenBank/DDBJ whole genome shotgun (WGS) entry which is preliminary data.</text>
</comment>
<feature type="domain" description="RNase III" evidence="2">
    <location>
        <begin position="39"/>
        <end position="159"/>
    </location>
</feature>
<dbReference type="PANTHER" id="PTHR14950:SF54">
    <property type="entry name" value="RNASE II-LIKE 1"/>
    <property type="match status" value="1"/>
</dbReference>
<protein>
    <recommendedName>
        <fullName evidence="2">RNase III domain-containing protein</fullName>
    </recommendedName>
</protein>
<proteinExistence type="predicted"/>
<dbReference type="CDD" id="cd00593">
    <property type="entry name" value="RIBOc"/>
    <property type="match status" value="1"/>
</dbReference>
<dbReference type="GO" id="GO:0016787">
    <property type="term" value="F:hydrolase activity"/>
    <property type="evidence" value="ECO:0007669"/>
    <property type="project" value="UniProtKB-KW"/>
</dbReference>
<dbReference type="InterPro" id="IPR000999">
    <property type="entry name" value="RNase_III_dom"/>
</dbReference>
<dbReference type="PROSITE" id="PS50142">
    <property type="entry name" value="RNASE_3_2"/>
    <property type="match status" value="1"/>
</dbReference>
<organism evidence="3 4">
    <name type="scientific">Eucalyptus globulus</name>
    <name type="common">Tasmanian blue gum</name>
    <dbReference type="NCBI Taxonomy" id="34317"/>
    <lineage>
        <taxon>Eukaryota</taxon>
        <taxon>Viridiplantae</taxon>
        <taxon>Streptophyta</taxon>
        <taxon>Embryophyta</taxon>
        <taxon>Tracheophyta</taxon>
        <taxon>Spermatophyta</taxon>
        <taxon>Magnoliopsida</taxon>
        <taxon>eudicotyledons</taxon>
        <taxon>Gunneridae</taxon>
        <taxon>Pentapetalae</taxon>
        <taxon>rosids</taxon>
        <taxon>malvids</taxon>
        <taxon>Myrtales</taxon>
        <taxon>Myrtaceae</taxon>
        <taxon>Myrtoideae</taxon>
        <taxon>Eucalypteae</taxon>
        <taxon>Eucalyptus</taxon>
    </lineage>
</organism>
<name>A0ABD3K345_EUCGL</name>
<dbReference type="SUPFAM" id="SSF69065">
    <property type="entry name" value="RNase III domain-like"/>
    <property type="match status" value="1"/>
</dbReference>
<gene>
    <name evidence="3" type="ORF">ACJRO7_027990</name>
</gene>
<sequence>MGRRKHLPLNWEKLDLCRREEDGGGPEPEPALVERWPSLDNVEAILQYMFNDMRLLEEALTHHSFTDKSFYYEQLEYVGDSVPGHAAGSLTQLRAAIVDTEKLTCVAVWHGLRRYLRHRKPIEEFKRAILDYPSSLINVPKALANIVESTIGAVFIDCNFSLDTVWKPMKMLNQFDVVSICGLIGRLLEPIISPSALKQHPVTKLHELSSFIVFVNDQLVGKATYKPKKDIALNRVAKDTLENIGSLFGKEESTYEDDRDLKKLERDNELQ</sequence>
<dbReference type="Pfam" id="PF00636">
    <property type="entry name" value="Ribonuclease_3"/>
    <property type="match status" value="1"/>
</dbReference>
<accession>A0ABD3K345</accession>
<evidence type="ECO:0000313" key="4">
    <source>
        <dbReference type="Proteomes" id="UP001634007"/>
    </source>
</evidence>
<dbReference type="Proteomes" id="UP001634007">
    <property type="component" value="Unassembled WGS sequence"/>
</dbReference>
<keyword evidence="4" id="KW-1185">Reference proteome</keyword>
<evidence type="ECO:0000259" key="2">
    <source>
        <dbReference type="PROSITE" id="PS50142"/>
    </source>
</evidence>
<dbReference type="PANTHER" id="PTHR14950">
    <property type="entry name" value="DICER-RELATED"/>
    <property type="match status" value="1"/>
</dbReference>
<dbReference type="EMBL" id="JBJKBG010000007">
    <property type="protein sequence ID" value="KAL3731051.1"/>
    <property type="molecule type" value="Genomic_DNA"/>
</dbReference>
<dbReference type="SMART" id="SM00535">
    <property type="entry name" value="RIBOc"/>
    <property type="match status" value="1"/>
</dbReference>
<dbReference type="Gene3D" id="1.10.1520.10">
    <property type="entry name" value="Ribonuclease III domain"/>
    <property type="match status" value="1"/>
</dbReference>
<dbReference type="InterPro" id="IPR036389">
    <property type="entry name" value="RNase_III_sf"/>
</dbReference>
<dbReference type="PROSITE" id="PS00517">
    <property type="entry name" value="RNASE_3_1"/>
    <property type="match status" value="1"/>
</dbReference>
<keyword evidence="1" id="KW-0378">Hydrolase</keyword>
<reference evidence="3 4" key="1">
    <citation type="submission" date="2024-11" db="EMBL/GenBank/DDBJ databases">
        <title>Chromosome-level genome assembly of Eucalyptus globulus Labill. provides insights into its genome evolution.</title>
        <authorList>
            <person name="Li X."/>
        </authorList>
    </citation>
    <scope>NUCLEOTIDE SEQUENCE [LARGE SCALE GENOMIC DNA]</scope>
    <source>
        <strain evidence="3">CL2024</strain>
        <tissue evidence="3">Fresh tender leaves</tissue>
    </source>
</reference>
<dbReference type="AlphaFoldDB" id="A0ABD3K345"/>
<evidence type="ECO:0000313" key="3">
    <source>
        <dbReference type="EMBL" id="KAL3731051.1"/>
    </source>
</evidence>